<dbReference type="PANTHER" id="PTHR46889:SF7">
    <property type="entry name" value="TRANSPOSASE FOR INSERTION SEQUENCE ELEMENT IS904"/>
    <property type="match status" value="1"/>
</dbReference>
<dbReference type="OrthoDB" id="9803878at2"/>
<organism evidence="2 3">
    <name type="scientific">Methylobacterium gnaphalii</name>
    <dbReference type="NCBI Taxonomy" id="1010610"/>
    <lineage>
        <taxon>Bacteria</taxon>
        <taxon>Pseudomonadati</taxon>
        <taxon>Pseudomonadota</taxon>
        <taxon>Alphaproteobacteria</taxon>
        <taxon>Hyphomicrobiales</taxon>
        <taxon>Methylobacteriaceae</taxon>
        <taxon>Methylobacterium</taxon>
    </lineage>
</organism>
<reference evidence="2 3" key="1">
    <citation type="submission" date="2019-07" db="EMBL/GenBank/DDBJ databases">
        <title>Whole genome shotgun sequence of Methylobacterium gnaphalii NBRC 107716.</title>
        <authorList>
            <person name="Hosoyama A."/>
            <person name="Uohara A."/>
            <person name="Ohji S."/>
            <person name="Ichikawa N."/>
        </authorList>
    </citation>
    <scope>NUCLEOTIDE SEQUENCE [LARGE SCALE GENOMIC DNA]</scope>
    <source>
        <strain evidence="2 3">NBRC 107716</strain>
    </source>
</reference>
<dbReference type="EMBL" id="BJZV01000016">
    <property type="protein sequence ID" value="GEP11245.1"/>
    <property type="molecule type" value="Genomic_DNA"/>
</dbReference>
<dbReference type="Proteomes" id="UP000321750">
    <property type="component" value="Unassembled WGS sequence"/>
</dbReference>
<dbReference type="Pfam" id="PF13276">
    <property type="entry name" value="HTH_21"/>
    <property type="match status" value="1"/>
</dbReference>
<comment type="caution">
    <text evidence="2">The sequence shown here is derived from an EMBL/GenBank/DDBJ whole genome shotgun (WGS) entry which is preliminary data.</text>
</comment>
<evidence type="ECO:0000259" key="1">
    <source>
        <dbReference type="PROSITE" id="PS50994"/>
    </source>
</evidence>
<dbReference type="Gene3D" id="3.30.420.10">
    <property type="entry name" value="Ribonuclease H-like superfamily/Ribonuclease H"/>
    <property type="match status" value="1"/>
</dbReference>
<feature type="domain" description="Integrase catalytic" evidence="1">
    <location>
        <begin position="94"/>
        <end position="257"/>
    </location>
</feature>
<proteinExistence type="predicted"/>
<dbReference type="RefSeq" id="WP_147047685.1">
    <property type="nucleotide sequence ID" value="NZ_BJZV01000016.1"/>
</dbReference>
<dbReference type="InterPro" id="IPR012337">
    <property type="entry name" value="RNaseH-like_sf"/>
</dbReference>
<dbReference type="AlphaFoldDB" id="A0A512JMP5"/>
<dbReference type="PROSITE" id="PS50994">
    <property type="entry name" value="INTEGRASE"/>
    <property type="match status" value="1"/>
</dbReference>
<evidence type="ECO:0000313" key="3">
    <source>
        <dbReference type="Proteomes" id="UP000321750"/>
    </source>
</evidence>
<gene>
    <name evidence="2" type="ORF">MGN01_30900</name>
</gene>
<evidence type="ECO:0000313" key="2">
    <source>
        <dbReference type="EMBL" id="GEP11245.1"/>
    </source>
</evidence>
<name>A0A512JMP5_9HYPH</name>
<dbReference type="PANTHER" id="PTHR46889">
    <property type="entry name" value="TRANSPOSASE INSF FOR INSERTION SEQUENCE IS3B-RELATED"/>
    <property type="match status" value="1"/>
</dbReference>
<dbReference type="SUPFAM" id="SSF53098">
    <property type="entry name" value="Ribonuclease H-like"/>
    <property type="match status" value="1"/>
</dbReference>
<dbReference type="NCBIfam" id="NF033516">
    <property type="entry name" value="transpos_IS3"/>
    <property type="match status" value="1"/>
</dbReference>
<dbReference type="Pfam" id="PF13333">
    <property type="entry name" value="rve_2"/>
    <property type="match status" value="1"/>
</dbReference>
<dbReference type="InterPro" id="IPR036397">
    <property type="entry name" value="RNaseH_sf"/>
</dbReference>
<dbReference type="InterPro" id="IPR048020">
    <property type="entry name" value="Transpos_IS3"/>
</dbReference>
<dbReference type="Pfam" id="PF00665">
    <property type="entry name" value="rve"/>
    <property type="match status" value="1"/>
</dbReference>
<dbReference type="GO" id="GO:0015074">
    <property type="term" value="P:DNA integration"/>
    <property type="evidence" value="ECO:0007669"/>
    <property type="project" value="InterPro"/>
</dbReference>
<keyword evidence="3" id="KW-1185">Reference proteome</keyword>
<accession>A0A512JMP5</accession>
<protein>
    <submittedName>
        <fullName evidence="2">Transposase</fullName>
    </submittedName>
</protein>
<sequence>MGLARSTFYDAPARAVDDTALAEAMVAICDAFEAYGWRRVQAALRHQGFVVNHKKVRRLMRAHDLQPRVRRRYVATTDSDHGGPIFPNLAKDIVPDGPNQLWVADLTYVAVTGGFVYVAIILDAWSRRVVGYALGRSIDARLTVAALRAAIAQRRPPSGLIHHTDRGSQYAAEAYRAVLAEHGFAGSMGRRGNPYNNAKAESFMKTLKVEAVYPMAFESFAEVAAEWPRFIEEVYNTRRLHSALGYLSPAQSEEHHARQTVKSAA</sequence>
<dbReference type="InterPro" id="IPR050900">
    <property type="entry name" value="Transposase_IS3/IS150/IS904"/>
</dbReference>
<dbReference type="GO" id="GO:0003676">
    <property type="term" value="F:nucleic acid binding"/>
    <property type="evidence" value="ECO:0007669"/>
    <property type="project" value="InterPro"/>
</dbReference>
<dbReference type="InterPro" id="IPR025948">
    <property type="entry name" value="HTH-like_dom"/>
</dbReference>
<dbReference type="InterPro" id="IPR001584">
    <property type="entry name" value="Integrase_cat-core"/>
</dbReference>